<evidence type="ECO:0000313" key="4">
    <source>
        <dbReference type="Proteomes" id="UP000469185"/>
    </source>
</evidence>
<gene>
    <name evidence="3" type="ORF">G1H11_08020</name>
</gene>
<feature type="domain" description="DUF2089" evidence="2">
    <location>
        <begin position="2"/>
        <end position="24"/>
    </location>
</feature>
<protein>
    <submittedName>
        <fullName evidence="3">DUF2089 domain-containing protein</fullName>
    </submittedName>
</protein>
<comment type="caution">
    <text evidence="3">The sequence shown here is derived from an EMBL/GenBank/DDBJ whole genome shotgun (WGS) entry which is preliminary data.</text>
</comment>
<dbReference type="Pfam" id="PF09862">
    <property type="entry name" value="DUF2089"/>
    <property type="match status" value="1"/>
</dbReference>
<reference evidence="3 4" key="1">
    <citation type="submission" date="2020-02" db="EMBL/GenBank/DDBJ databases">
        <authorList>
            <person name="Li X.-J."/>
            <person name="Feng X.-M."/>
        </authorList>
    </citation>
    <scope>NUCLEOTIDE SEQUENCE [LARGE SCALE GENOMIC DNA]</scope>
    <source>
        <strain evidence="3 4">CGMCC 4.7225</strain>
    </source>
</reference>
<keyword evidence="4" id="KW-1185">Reference proteome</keyword>
<accession>A0A6N9YK26</accession>
<proteinExistence type="predicted"/>
<dbReference type="AlphaFoldDB" id="A0A6N9YK26"/>
<name>A0A6N9YK26_9ACTN</name>
<dbReference type="EMBL" id="JAAGOB010000003">
    <property type="protein sequence ID" value="NED95260.1"/>
    <property type="molecule type" value="Genomic_DNA"/>
</dbReference>
<sequence>MLHVTRLGCDSCGTELSGRFAACAYCSLSAQDRKILSAFLVSRGNMKVLARELGVSYPTARLRYAELLGRLGIEEVGGLHADNEPVDREDVLRRLAAGELDLDEATELLS</sequence>
<dbReference type="Pfam" id="PF22747">
    <property type="entry name" value="Zn_ribbon_DUF2089"/>
    <property type="match status" value="1"/>
</dbReference>
<feature type="domain" description="DUF2089" evidence="1">
    <location>
        <begin position="28"/>
        <end position="74"/>
    </location>
</feature>
<organism evidence="3 4">
    <name type="scientific">Phytoactinopolyspora alkaliphila</name>
    <dbReference type="NCBI Taxonomy" id="1783498"/>
    <lineage>
        <taxon>Bacteria</taxon>
        <taxon>Bacillati</taxon>
        <taxon>Actinomycetota</taxon>
        <taxon>Actinomycetes</taxon>
        <taxon>Jiangellales</taxon>
        <taxon>Jiangellaceae</taxon>
        <taxon>Phytoactinopolyspora</taxon>
    </lineage>
</organism>
<evidence type="ECO:0000259" key="2">
    <source>
        <dbReference type="Pfam" id="PF22747"/>
    </source>
</evidence>
<dbReference type="InterPro" id="IPR018658">
    <property type="entry name" value="DUF2089"/>
</dbReference>
<evidence type="ECO:0000259" key="1">
    <source>
        <dbReference type="Pfam" id="PF09862"/>
    </source>
</evidence>
<dbReference type="Proteomes" id="UP000469185">
    <property type="component" value="Unassembled WGS sequence"/>
</dbReference>
<evidence type="ECO:0000313" key="3">
    <source>
        <dbReference type="EMBL" id="NED95260.1"/>
    </source>
</evidence>
<dbReference type="InterPro" id="IPR053957">
    <property type="entry name" value="DUF2089_Zn_ribbon"/>
</dbReference>